<comment type="caution">
    <text evidence="1">The sequence shown here is derived from an EMBL/GenBank/DDBJ whole genome shotgun (WGS) entry which is preliminary data.</text>
</comment>
<dbReference type="RefSeq" id="WP_213943429.1">
    <property type="nucleotide sequence ID" value="NZ_JAHBGI010000004.1"/>
</dbReference>
<organism evidence="1 2">
    <name type="scientific">Litoribacter ruber</name>
    <dbReference type="NCBI Taxonomy" id="702568"/>
    <lineage>
        <taxon>Bacteria</taxon>
        <taxon>Pseudomonadati</taxon>
        <taxon>Bacteroidota</taxon>
        <taxon>Cytophagia</taxon>
        <taxon>Cytophagales</taxon>
        <taxon>Cyclobacteriaceae</taxon>
        <taxon>Litoribacter</taxon>
    </lineage>
</organism>
<gene>
    <name evidence="1" type="ORF">KI659_00735</name>
</gene>
<accession>A0AAP2G0C4</accession>
<sequence>MSNFIVFYKGEEYSYVNDDFILSIEPLENCLDLDLIIDDAPGLRVVDLSFEAAMNFIEGRKPSF</sequence>
<evidence type="ECO:0000313" key="1">
    <source>
        <dbReference type="EMBL" id="MBS9522529.1"/>
    </source>
</evidence>
<keyword evidence="2" id="KW-1185">Reference proteome</keyword>
<reference evidence="1 2" key="1">
    <citation type="submission" date="2021-05" db="EMBL/GenBank/DDBJ databases">
        <authorList>
            <person name="Zhang Z.D."/>
            <person name="Osman G."/>
        </authorList>
    </citation>
    <scope>NUCLEOTIDE SEQUENCE [LARGE SCALE GENOMIC DNA]</scope>
    <source>
        <strain evidence="1 2">KCTC 32217</strain>
    </source>
</reference>
<evidence type="ECO:0000313" key="2">
    <source>
        <dbReference type="Proteomes" id="UP001319104"/>
    </source>
</evidence>
<dbReference type="EMBL" id="JAHCMY010000001">
    <property type="protein sequence ID" value="MBS9522529.1"/>
    <property type="molecule type" value="Genomic_DNA"/>
</dbReference>
<name>A0AAP2G0C4_9BACT</name>
<dbReference type="AlphaFoldDB" id="A0AAP2G0C4"/>
<dbReference type="Proteomes" id="UP001319104">
    <property type="component" value="Unassembled WGS sequence"/>
</dbReference>
<protein>
    <submittedName>
        <fullName evidence="1">Uncharacterized protein</fullName>
    </submittedName>
</protein>
<proteinExistence type="predicted"/>